<evidence type="ECO:0000313" key="1">
    <source>
        <dbReference type="EMBL" id="GAA4604705.1"/>
    </source>
</evidence>
<name>A0ABP8TEW1_9ACTN</name>
<dbReference type="RefSeq" id="WP_345350735.1">
    <property type="nucleotide sequence ID" value="NZ_BAABHJ010000005.1"/>
</dbReference>
<dbReference type="Proteomes" id="UP001500212">
    <property type="component" value="Unassembled WGS sequence"/>
</dbReference>
<dbReference type="EMBL" id="BAABHJ010000005">
    <property type="protein sequence ID" value="GAA4604705.1"/>
    <property type="molecule type" value="Genomic_DNA"/>
</dbReference>
<organism evidence="1 2">
    <name type="scientific">Actinoallomurus liliacearum</name>
    <dbReference type="NCBI Taxonomy" id="1080073"/>
    <lineage>
        <taxon>Bacteria</taxon>
        <taxon>Bacillati</taxon>
        <taxon>Actinomycetota</taxon>
        <taxon>Actinomycetes</taxon>
        <taxon>Streptosporangiales</taxon>
        <taxon>Thermomonosporaceae</taxon>
        <taxon>Actinoallomurus</taxon>
    </lineage>
</organism>
<keyword evidence="2" id="KW-1185">Reference proteome</keyword>
<reference evidence="2" key="1">
    <citation type="journal article" date="2019" name="Int. J. Syst. Evol. Microbiol.">
        <title>The Global Catalogue of Microorganisms (GCM) 10K type strain sequencing project: providing services to taxonomists for standard genome sequencing and annotation.</title>
        <authorList>
            <consortium name="The Broad Institute Genomics Platform"/>
            <consortium name="The Broad Institute Genome Sequencing Center for Infectious Disease"/>
            <person name="Wu L."/>
            <person name="Ma J."/>
        </authorList>
    </citation>
    <scope>NUCLEOTIDE SEQUENCE [LARGE SCALE GENOMIC DNA]</scope>
    <source>
        <strain evidence="2">JCM 17938</strain>
    </source>
</reference>
<sequence>MAAQLTIKSSTKEFTVEVATTIPPVALDVWATTPEGEADLQERVRGMLDRAGVESASAVFTVRGRRTSDGGCTIEAEGTFTEIRVTTTIDE</sequence>
<proteinExistence type="predicted"/>
<comment type="caution">
    <text evidence="1">The sequence shown here is derived from an EMBL/GenBank/DDBJ whole genome shotgun (WGS) entry which is preliminary data.</text>
</comment>
<accession>A0ABP8TEW1</accession>
<evidence type="ECO:0000313" key="2">
    <source>
        <dbReference type="Proteomes" id="UP001500212"/>
    </source>
</evidence>
<protein>
    <submittedName>
        <fullName evidence="1">Uncharacterized protein</fullName>
    </submittedName>
</protein>
<gene>
    <name evidence="1" type="ORF">GCM10023195_16070</name>
</gene>